<dbReference type="PANTHER" id="PTHR37162">
    <property type="entry name" value="HAT FAMILY DIMERISATION DOMAINCONTAINING PROTEIN-RELATED"/>
    <property type="match status" value="1"/>
</dbReference>
<dbReference type="EMBL" id="JAMKFB020000189">
    <property type="protein sequence ID" value="KAL0152431.1"/>
    <property type="molecule type" value="Genomic_DNA"/>
</dbReference>
<keyword evidence="2" id="KW-1185">Reference proteome</keyword>
<comment type="caution">
    <text evidence="1">The sequence shown here is derived from an EMBL/GenBank/DDBJ whole genome shotgun (WGS) entry which is preliminary data.</text>
</comment>
<dbReference type="Proteomes" id="UP001529510">
    <property type="component" value="Unassembled WGS sequence"/>
</dbReference>
<accession>A0ABD0MV76</accession>
<name>A0ABD0MV76_CIRMR</name>
<dbReference type="AlphaFoldDB" id="A0ABD0MV76"/>
<sequence>MAKLALNSPELKSIEQGVKNRFKWSWLLETVQVEGNTFSLNCFSKIREPGKAICNICNHPINYGTSGKIALRKHMMHPKHVKLWKIQQQNMHIEIARADNISCGSAQQLGATQINSSSMQPCCSGSITSGIIKLAQELAKDPKALAELSMDSTSASYKLTHGVKKTILDEVLEEIRSVPFSLNVDEATSKTNKRVLGVLVSYWSEKHERMVVQHLVALELISVTAESLFSALDGLFERMNLPWDNLVSILMDSCAVMRGSKNGLEKKIRDRRAPHLLDIDGDSCHHLHNASKKLCCPFERWVESLLSDLHTDHKWSADMKDGLREICSIFGIRFSQPECYIPHRWLSVLDVSLETLRMWDALVMFYYAFLSNEDKCTYKDIVTAILQKHEVQETGRARIKELWKELGNRFKNFTNEGKMRKRNYVSMFWQVLFEDKKTLLELHFYSAVLPMLKHYVLLFQSKDPKVHKLHDEQEKLVREFFSCFIKPEELINSKGRNLSGPKIKLLDLTLTEAHLAAPFVGSEASSLLDQPGREHPVVKAFKTKVIQAYTSCAGDLQTKLPLDSPTLRTLSCLDPDARGSHHILPHLQKLLNMFPAVKLNELERAGFQHEIHSVMSNILQAKAANLSVETYESYQVVKYNLKAMQVSAIQHYSRKTKESPINVQLCRNVKLSSQRYRALLRDKEELNKRPYNSEKPTAGKKMAKDATVAAAVSARRKFQKKRVKALKKLATKAKESYKN</sequence>
<dbReference type="InterPro" id="IPR012337">
    <property type="entry name" value="RNaseH-like_sf"/>
</dbReference>
<gene>
    <name evidence="1" type="ORF">M9458_052154</name>
</gene>
<proteinExistence type="predicted"/>
<dbReference type="PANTHER" id="PTHR37162:SF1">
    <property type="entry name" value="BED-TYPE DOMAIN-CONTAINING PROTEIN"/>
    <property type="match status" value="1"/>
</dbReference>
<dbReference type="SUPFAM" id="SSF53098">
    <property type="entry name" value="Ribonuclease H-like"/>
    <property type="match status" value="1"/>
</dbReference>
<organism evidence="1 2">
    <name type="scientific">Cirrhinus mrigala</name>
    <name type="common">Mrigala</name>
    <dbReference type="NCBI Taxonomy" id="683832"/>
    <lineage>
        <taxon>Eukaryota</taxon>
        <taxon>Metazoa</taxon>
        <taxon>Chordata</taxon>
        <taxon>Craniata</taxon>
        <taxon>Vertebrata</taxon>
        <taxon>Euteleostomi</taxon>
        <taxon>Actinopterygii</taxon>
        <taxon>Neopterygii</taxon>
        <taxon>Teleostei</taxon>
        <taxon>Ostariophysi</taxon>
        <taxon>Cypriniformes</taxon>
        <taxon>Cyprinidae</taxon>
        <taxon>Labeoninae</taxon>
        <taxon>Labeonini</taxon>
        <taxon>Cirrhinus</taxon>
    </lineage>
</organism>
<protein>
    <submittedName>
        <fullName evidence="1">Uncharacterized protein</fullName>
    </submittedName>
</protein>
<evidence type="ECO:0000313" key="1">
    <source>
        <dbReference type="EMBL" id="KAL0152431.1"/>
    </source>
</evidence>
<evidence type="ECO:0000313" key="2">
    <source>
        <dbReference type="Proteomes" id="UP001529510"/>
    </source>
</evidence>
<reference evidence="1 2" key="1">
    <citation type="submission" date="2024-05" db="EMBL/GenBank/DDBJ databases">
        <title>Genome sequencing and assembly of Indian major carp, Cirrhinus mrigala (Hamilton, 1822).</title>
        <authorList>
            <person name="Mohindra V."/>
            <person name="Chowdhury L.M."/>
            <person name="Lal K."/>
            <person name="Jena J.K."/>
        </authorList>
    </citation>
    <scope>NUCLEOTIDE SEQUENCE [LARGE SCALE GENOMIC DNA]</scope>
    <source>
        <strain evidence="1">CM1030</strain>
        <tissue evidence="1">Blood</tissue>
    </source>
</reference>